<comment type="caution">
    <text evidence="2">The sequence shown here is derived from an EMBL/GenBank/DDBJ whole genome shotgun (WGS) entry which is preliminary data.</text>
</comment>
<sequence>MNFEELSKFILLFTPLHLNLMYFYKELISYIKIIKNVDKYSLSCITGYLTGTILYITTSDPEIALAYVLVSVIPAPLIHDFMVFIRKVKNRV</sequence>
<name>A0A9E2F1S6_PSYF1</name>
<feature type="transmembrane region" description="Helical" evidence="1">
    <location>
        <begin position="64"/>
        <end position="85"/>
    </location>
</feature>
<keyword evidence="1" id="KW-0812">Transmembrane</keyword>
<protein>
    <submittedName>
        <fullName evidence="2">Uncharacterized protein</fullName>
    </submittedName>
</protein>
<dbReference type="EMBL" id="QLTW01000166">
    <property type="protein sequence ID" value="MBT9145769.1"/>
    <property type="molecule type" value="Genomic_DNA"/>
</dbReference>
<organism evidence="2 3">
    <name type="scientific">Psychracetigena formicireducens</name>
    <dbReference type="NCBI Taxonomy" id="2986056"/>
    <lineage>
        <taxon>Bacteria</taxon>
        <taxon>Bacillati</taxon>
        <taxon>Candidatus Lithacetigenota</taxon>
        <taxon>Candidatus Psychracetigena</taxon>
    </lineage>
</organism>
<evidence type="ECO:0000313" key="3">
    <source>
        <dbReference type="Proteomes" id="UP000811545"/>
    </source>
</evidence>
<accession>A0A9E2F1S6</accession>
<dbReference type="AlphaFoldDB" id="A0A9E2F1S6"/>
<proteinExistence type="predicted"/>
<evidence type="ECO:0000313" key="2">
    <source>
        <dbReference type="EMBL" id="MBT9145769.1"/>
    </source>
</evidence>
<dbReference type="Proteomes" id="UP000811545">
    <property type="component" value="Unassembled WGS sequence"/>
</dbReference>
<gene>
    <name evidence="2" type="ORF">DDT42_01646</name>
</gene>
<feature type="transmembrane region" description="Helical" evidence="1">
    <location>
        <begin position="40"/>
        <end position="58"/>
    </location>
</feature>
<evidence type="ECO:0000256" key="1">
    <source>
        <dbReference type="SAM" id="Phobius"/>
    </source>
</evidence>
<reference evidence="2 3" key="1">
    <citation type="journal article" date="2021" name="bioRxiv">
        <title>Unique metabolic strategies in Hadean analogues reveal hints for primordial physiology.</title>
        <authorList>
            <person name="Nobu M.K."/>
            <person name="Nakai R."/>
            <person name="Tamazawa S."/>
            <person name="Mori H."/>
            <person name="Toyoda A."/>
            <person name="Ijiri A."/>
            <person name="Suzuki S."/>
            <person name="Kurokawa K."/>
            <person name="Kamagata Y."/>
            <person name="Tamaki H."/>
        </authorList>
    </citation>
    <scope>NUCLEOTIDE SEQUENCE [LARGE SCALE GENOMIC DNA]</scope>
    <source>
        <strain evidence="2">BS525</strain>
    </source>
</reference>
<keyword evidence="1" id="KW-0472">Membrane</keyword>
<keyword evidence="1" id="KW-1133">Transmembrane helix</keyword>